<reference evidence="1 2" key="1">
    <citation type="submission" date="2016-10" db="EMBL/GenBank/DDBJ databases">
        <authorList>
            <person name="de Groot N.N."/>
        </authorList>
    </citation>
    <scope>NUCLEOTIDE SEQUENCE [LARGE SCALE GENOMIC DNA]</scope>
    <source>
        <strain evidence="1 2">IPL20</strain>
    </source>
</reference>
<accession>A0A1I7N9L7</accession>
<organism evidence="1 2">
    <name type="scientific">Devosia crocina</name>
    <dbReference type="NCBI Taxonomy" id="429728"/>
    <lineage>
        <taxon>Bacteria</taxon>
        <taxon>Pseudomonadati</taxon>
        <taxon>Pseudomonadota</taxon>
        <taxon>Alphaproteobacteria</taxon>
        <taxon>Hyphomicrobiales</taxon>
        <taxon>Devosiaceae</taxon>
        <taxon>Devosia</taxon>
    </lineage>
</organism>
<sequence length="151" mass="15507">MIIQSSAAKGIDNIPFPASAGEVVAKRYSIAVTAAMLVANNIFEIAPLPAGCVPREFILDTDDLDTGTALTFDVGLMSGEFGDRDQARTCDDIILDGTNVGQAGGVARPTLKSAYRIGQSTQNRSIGVKVATAPAGAQGGTIGLTVFYVAG</sequence>
<dbReference type="OrthoDB" id="8301806at2"/>
<proteinExistence type="predicted"/>
<dbReference type="STRING" id="429728.SAMN05216456_1312"/>
<dbReference type="EMBL" id="FPCK01000001">
    <property type="protein sequence ID" value="SFV31347.1"/>
    <property type="molecule type" value="Genomic_DNA"/>
</dbReference>
<dbReference type="AlphaFoldDB" id="A0A1I7N9L7"/>
<protein>
    <submittedName>
        <fullName evidence="1">Uncharacterized protein</fullName>
    </submittedName>
</protein>
<dbReference type="RefSeq" id="WP_092422468.1">
    <property type="nucleotide sequence ID" value="NZ_FPCK01000001.1"/>
</dbReference>
<keyword evidence="2" id="KW-1185">Reference proteome</keyword>
<dbReference type="Proteomes" id="UP000199074">
    <property type="component" value="Unassembled WGS sequence"/>
</dbReference>
<evidence type="ECO:0000313" key="1">
    <source>
        <dbReference type="EMBL" id="SFV31347.1"/>
    </source>
</evidence>
<gene>
    <name evidence="1" type="ORF">SAMN05216456_1312</name>
</gene>
<name>A0A1I7N9L7_9HYPH</name>
<evidence type="ECO:0000313" key="2">
    <source>
        <dbReference type="Proteomes" id="UP000199074"/>
    </source>
</evidence>